<proteinExistence type="predicted"/>
<feature type="domain" description="Methyltransferase" evidence="1">
    <location>
        <begin position="85"/>
        <end position="189"/>
    </location>
</feature>
<dbReference type="GO" id="GO:0032259">
    <property type="term" value="P:methylation"/>
    <property type="evidence" value="ECO:0007669"/>
    <property type="project" value="UniProtKB-KW"/>
</dbReference>
<dbReference type="Gene3D" id="3.40.50.150">
    <property type="entry name" value="Vaccinia Virus protein VP39"/>
    <property type="match status" value="1"/>
</dbReference>
<organism evidence="2 3">
    <name type="scientific">Chryseosolibacter histidini</name>
    <dbReference type="NCBI Taxonomy" id="2782349"/>
    <lineage>
        <taxon>Bacteria</taxon>
        <taxon>Pseudomonadati</taxon>
        <taxon>Bacteroidota</taxon>
        <taxon>Cytophagia</taxon>
        <taxon>Cytophagales</taxon>
        <taxon>Chryseotaleaceae</taxon>
        <taxon>Chryseosolibacter</taxon>
    </lineage>
</organism>
<dbReference type="RefSeq" id="WP_254166180.1">
    <property type="nucleotide sequence ID" value="NZ_JAHESF010000019.1"/>
</dbReference>
<dbReference type="CDD" id="cd02440">
    <property type="entry name" value="AdoMet_MTases"/>
    <property type="match status" value="1"/>
</dbReference>
<keyword evidence="2" id="KW-0808">Transferase</keyword>
<sequence>MTLREQLTHNAAFVFNNKIFYQSGIETNLEFEKNYVELRQREKRVYTDSVVKELPSIAPDHHLKKEWKIRQTSLRKLCGYLEAKKSPKRILELGCGNGWLSHHLALLANTEVLGMDLNETELLQAASVFNPVNRLSFAYADIFTTGALPEFDYIILASSLQYFPDVKKLTGKLFRQLSPGGEIHIIDTPIYDSAEVISARARSAEYFNLQQSGMKPFYHHHDWKTFDDFTLQLLHDPRSITNRLAGLVSVQSPFPWICIKSSDH</sequence>
<dbReference type="SUPFAM" id="SSF53335">
    <property type="entry name" value="S-adenosyl-L-methionine-dependent methyltransferases"/>
    <property type="match status" value="1"/>
</dbReference>
<gene>
    <name evidence="2" type="ORF">KK083_18910</name>
</gene>
<dbReference type="Proteomes" id="UP001319200">
    <property type="component" value="Unassembled WGS sequence"/>
</dbReference>
<dbReference type="InterPro" id="IPR025714">
    <property type="entry name" value="Methyltranfer_dom"/>
</dbReference>
<protein>
    <submittedName>
        <fullName evidence="2">Class I SAM-dependent methyltransferase</fullName>
    </submittedName>
</protein>
<dbReference type="InterPro" id="IPR029063">
    <property type="entry name" value="SAM-dependent_MTases_sf"/>
</dbReference>
<evidence type="ECO:0000313" key="3">
    <source>
        <dbReference type="Proteomes" id="UP001319200"/>
    </source>
</evidence>
<evidence type="ECO:0000259" key="1">
    <source>
        <dbReference type="Pfam" id="PF13847"/>
    </source>
</evidence>
<dbReference type="Pfam" id="PF13847">
    <property type="entry name" value="Methyltransf_31"/>
    <property type="match status" value="1"/>
</dbReference>
<keyword evidence="2" id="KW-0489">Methyltransferase</keyword>
<reference evidence="2 3" key="1">
    <citation type="submission" date="2021-05" db="EMBL/GenBank/DDBJ databases">
        <title>A Polyphasic approach of four new species of the genus Ohtaekwangia: Ohtaekwangia histidinii sp. nov., Ohtaekwangia cretensis sp. nov., Ohtaekwangia indiensis sp. nov., Ohtaekwangia reichenbachii sp. nov. from diverse environment.</title>
        <authorList>
            <person name="Octaviana S."/>
        </authorList>
    </citation>
    <scope>NUCLEOTIDE SEQUENCE [LARGE SCALE GENOMIC DNA]</scope>
    <source>
        <strain evidence="2 3">PWU4</strain>
    </source>
</reference>
<keyword evidence="3" id="KW-1185">Reference proteome</keyword>
<name>A0AAP2DPR5_9BACT</name>
<accession>A0AAP2DPR5</accession>
<dbReference type="AlphaFoldDB" id="A0AAP2DPR5"/>
<comment type="caution">
    <text evidence="2">The sequence shown here is derived from an EMBL/GenBank/DDBJ whole genome shotgun (WGS) entry which is preliminary data.</text>
</comment>
<evidence type="ECO:0000313" key="2">
    <source>
        <dbReference type="EMBL" id="MBT1698972.1"/>
    </source>
</evidence>
<dbReference type="GO" id="GO:0008168">
    <property type="term" value="F:methyltransferase activity"/>
    <property type="evidence" value="ECO:0007669"/>
    <property type="project" value="UniProtKB-KW"/>
</dbReference>
<dbReference type="EMBL" id="JAHESF010000019">
    <property type="protein sequence ID" value="MBT1698972.1"/>
    <property type="molecule type" value="Genomic_DNA"/>
</dbReference>
<dbReference type="PANTHER" id="PTHR43861">
    <property type="entry name" value="TRANS-ACONITATE 2-METHYLTRANSFERASE-RELATED"/>
    <property type="match status" value="1"/>
</dbReference>